<reference evidence="2 3" key="1">
    <citation type="journal article" date="2015" name="Microbes Environ.">
        <title>Distribution and evolution of nitrogen fixation genes in the phylum bacteroidetes.</title>
        <authorList>
            <person name="Inoue J."/>
            <person name="Oshima K."/>
            <person name="Suda W."/>
            <person name="Sakamoto M."/>
            <person name="Iino T."/>
            <person name="Noda S."/>
            <person name="Hongoh Y."/>
            <person name="Hattori M."/>
            <person name="Ohkuma M."/>
        </authorList>
    </citation>
    <scope>NUCLEOTIDE SEQUENCE [LARGE SCALE GENOMIC DNA]</scope>
    <source>
        <strain evidence="2">JCM 15548</strain>
    </source>
</reference>
<dbReference type="PANTHER" id="PTHR18964">
    <property type="entry name" value="ROK (REPRESSOR, ORF, KINASE) FAMILY"/>
    <property type="match status" value="1"/>
</dbReference>
<dbReference type="OrthoDB" id="9810372at2"/>
<dbReference type="Pfam" id="PF00480">
    <property type="entry name" value="ROK"/>
    <property type="match status" value="2"/>
</dbReference>
<comment type="similarity">
    <text evidence="1">Belongs to the ROK (NagC/XylR) family.</text>
</comment>
<comment type="caution">
    <text evidence="2">The sequence shown here is derived from an EMBL/GenBank/DDBJ whole genome shotgun (WGS) entry which is preliminary data.</text>
</comment>
<gene>
    <name evidence="2" type="ORF">JCM15548_12062</name>
</gene>
<dbReference type="CDD" id="cd23763">
    <property type="entry name" value="ASKHA_ATPase_ROK"/>
    <property type="match status" value="1"/>
</dbReference>
<dbReference type="GO" id="GO:0016301">
    <property type="term" value="F:kinase activity"/>
    <property type="evidence" value="ECO:0007669"/>
    <property type="project" value="UniProtKB-KW"/>
</dbReference>
<dbReference type="STRING" id="1236989.JCM15548_12062"/>
<dbReference type="AlphaFoldDB" id="A0A0E9LWZ3"/>
<proteinExistence type="inferred from homology"/>
<name>A0A0E9LWZ3_9BACT</name>
<dbReference type="PANTHER" id="PTHR18964:SF149">
    <property type="entry name" value="BIFUNCTIONAL UDP-N-ACETYLGLUCOSAMINE 2-EPIMERASE_N-ACETYLMANNOSAMINE KINASE"/>
    <property type="match status" value="1"/>
</dbReference>
<organism evidence="2 3">
    <name type="scientific">Geofilum rubicundum JCM 15548</name>
    <dbReference type="NCBI Taxonomy" id="1236989"/>
    <lineage>
        <taxon>Bacteria</taxon>
        <taxon>Pseudomonadati</taxon>
        <taxon>Bacteroidota</taxon>
        <taxon>Bacteroidia</taxon>
        <taxon>Marinilabiliales</taxon>
        <taxon>Marinilabiliaceae</taxon>
        <taxon>Geofilum</taxon>
    </lineage>
</organism>
<protein>
    <submittedName>
        <fullName evidence="2">Hypothetical sugar kinase, ROK family</fullName>
    </submittedName>
</protein>
<dbReference type="SUPFAM" id="SSF53067">
    <property type="entry name" value="Actin-like ATPase domain"/>
    <property type="match status" value="1"/>
</dbReference>
<evidence type="ECO:0000313" key="3">
    <source>
        <dbReference type="Proteomes" id="UP000032900"/>
    </source>
</evidence>
<accession>A0A0E9LWZ3</accession>
<dbReference type="Gene3D" id="3.30.420.40">
    <property type="match status" value="2"/>
</dbReference>
<evidence type="ECO:0000256" key="1">
    <source>
        <dbReference type="ARBA" id="ARBA00006479"/>
    </source>
</evidence>
<dbReference type="InterPro" id="IPR043129">
    <property type="entry name" value="ATPase_NBD"/>
</dbReference>
<dbReference type="RefSeq" id="WP_062124421.1">
    <property type="nucleotide sequence ID" value="NZ_BAZW01000014.1"/>
</dbReference>
<keyword evidence="2" id="KW-0808">Transferase</keyword>
<keyword evidence="3" id="KW-1185">Reference proteome</keyword>
<evidence type="ECO:0000313" key="2">
    <source>
        <dbReference type="EMBL" id="GAO29833.1"/>
    </source>
</evidence>
<dbReference type="Proteomes" id="UP000032900">
    <property type="component" value="Unassembled WGS sequence"/>
</dbReference>
<dbReference type="InterPro" id="IPR000600">
    <property type="entry name" value="ROK"/>
</dbReference>
<keyword evidence="2" id="KW-0418">Kinase</keyword>
<dbReference type="EMBL" id="BAZW01000014">
    <property type="protein sequence ID" value="GAO29833.1"/>
    <property type="molecule type" value="Genomic_DNA"/>
</dbReference>
<sequence length="291" mass="32334">MIKDLSQNEQSVIGVFLGGKILRAGRVNNNVVEASVSMEIDNYGSEEEILSQMMEAIEKVITPEVVGVGIGVPSLVDVSRGIVYNVEHIPSWRQVQLADLLKSRFEIDIYVNNDANCFAVGEKYYGKGRPYSNMVGVIAGEGLGVGIITNDRLYSGTNCGAGEFGYIPYRDHNYEHYCTPGYFELKYGMRSKTLLARAKKEDKIALAILEQFGIDMGHFIQTILFALDPQCIILGGPIASFYPFFESHVWKVLRKFPYPKSVENLTIAVSDEPDVSILGAAALYFDAKQQY</sequence>